<feature type="compositionally biased region" description="Low complexity" evidence="1">
    <location>
        <begin position="60"/>
        <end position="70"/>
    </location>
</feature>
<evidence type="ECO:0000313" key="3">
    <source>
        <dbReference type="Proteomes" id="UP000215043"/>
    </source>
</evidence>
<organism evidence="2 3">
    <name type="scientific">Actinopolyspora erythraea</name>
    <dbReference type="NCBI Taxonomy" id="414996"/>
    <lineage>
        <taxon>Bacteria</taxon>
        <taxon>Bacillati</taxon>
        <taxon>Actinomycetota</taxon>
        <taxon>Actinomycetes</taxon>
        <taxon>Actinopolysporales</taxon>
        <taxon>Actinopolysporaceae</taxon>
        <taxon>Actinopolyspora</taxon>
    </lineage>
</organism>
<name>A0A223RX23_9ACTN</name>
<gene>
    <name evidence="2" type="ORF">CDG81_20775</name>
</gene>
<dbReference type="Proteomes" id="UP000215043">
    <property type="component" value="Chromosome"/>
</dbReference>
<proteinExistence type="predicted"/>
<reference evidence="2 3" key="1">
    <citation type="submission" date="2017-08" db="EMBL/GenBank/DDBJ databases">
        <title>The complete genome sequence of moderately halophilic actinomycete Actinopolyspora erythraea YIM 90600, the producer of novel erythromycin, novel actinopolysporins A-C and tubercidin.</title>
        <authorList>
            <person name="Yin M."/>
            <person name="Tang S."/>
        </authorList>
    </citation>
    <scope>NUCLEOTIDE SEQUENCE [LARGE SCALE GENOMIC DNA]</scope>
    <source>
        <strain evidence="2 3">YIM 90600</strain>
    </source>
</reference>
<feature type="region of interest" description="Disordered" evidence="1">
    <location>
        <begin position="55"/>
        <end position="80"/>
    </location>
</feature>
<dbReference type="KEGG" id="aey:CDG81_20775"/>
<protein>
    <submittedName>
        <fullName evidence="2">Uncharacterized protein</fullName>
    </submittedName>
</protein>
<evidence type="ECO:0000313" key="2">
    <source>
        <dbReference type="EMBL" id="ASU80299.1"/>
    </source>
</evidence>
<feature type="region of interest" description="Disordered" evidence="1">
    <location>
        <begin position="1"/>
        <end position="20"/>
    </location>
</feature>
<dbReference type="RefSeq" id="WP_052427791.1">
    <property type="nucleotide sequence ID" value="NZ_CP022752.1"/>
</dbReference>
<evidence type="ECO:0000256" key="1">
    <source>
        <dbReference type="SAM" id="MobiDB-lite"/>
    </source>
</evidence>
<dbReference type="EMBL" id="CP022752">
    <property type="protein sequence ID" value="ASU80299.1"/>
    <property type="molecule type" value="Genomic_DNA"/>
</dbReference>
<accession>A0A223RX23</accession>
<dbReference type="OrthoDB" id="9899611at2"/>
<dbReference type="AlphaFoldDB" id="A0A223RX23"/>
<sequence length="80" mass="8532">MTGPSARPNPTPSHDPERLERTMRDIAAGRATARQCAETASALRHLSHELSDYAAALAFGGRPPTTGTTPEQPPNREGPE</sequence>